<name>A0AAD7F3G9_9AGAR</name>
<accession>A0AAD7F3G9</accession>
<dbReference type="InterPro" id="IPR036396">
    <property type="entry name" value="Cyt_P450_sf"/>
</dbReference>
<evidence type="ECO:0000256" key="2">
    <source>
        <dbReference type="ARBA" id="ARBA00010617"/>
    </source>
</evidence>
<dbReference type="SUPFAM" id="SSF48264">
    <property type="entry name" value="Cytochrome P450"/>
    <property type="match status" value="1"/>
</dbReference>
<evidence type="ECO:0000313" key="9">
    <source>
        <dbReference type="EMBL" id="KAJ7362894.1"/>
    </source>
</evidence>
<evidence type="ECO:0000313" key="10">
    <source>
        <dbReference type="Proteomes" id="UP001218218"/>
    </source>
</evidence>
<dbReference type="GO" id="GO:0020037">
    <property type="term" value="F:heme binding"/>
    <property type="evidence" value="ECO:0007669"/>
    <property type="project" value="InterPro"/>
</dbReference>
<evidence type="ECO:0000256" key="3">
    <source>
        <dbReference type="ARBA" id="ARBA00022617"/>
    </source>
</evidence>
<comment type="cofactor">
    <cofactor evidence="1">
        <name>heme</name>
        <dbReference type="ChEBI" id="CHEBI:30413"/>
    </cofactor>
</comment>
<evidence type="ECO:0000256" key="4">
    <source>
        <dbReference type="ARBA" id="ARBA00022723"/>
    </source>
</evidence>
<dbReference type="Gene3D" id="1.10.630.10">
    <property type="entry name" value="Cytochrome P450"/>
    <property type="match status" value="1"/>
</dbReference>
<dbReference type="PROSITE" id="PS00086">
    <property type="entry name" value="CYTOCHROME_P450"/>
    <property type="match status" value="1"/>
</dbReference>
<evidence type="ECO:0000256" key="8">
    <source>
        <dbReference type="RuleBase" id="RU000461"/>
    </source>
</evidence>
<reference evidence="9" key="1">
    <citation type="submission" date="2023-03" db="EMBL/GenBank/DDBJ databases">
        <title>Massive genome expansion in bonnet fungi (Mycena s.s.) driven by repeated elements and novel gene families across ecological guilds.</title>
        <authorList>
            <consortium name="Lawrence Berkeley National Laboratory"/>
            <person name="Harder C.B."/>
            <person name="Miyauchi S."/>
            <person name="Viragh M."/>
            <person name="Kuo A."/>
            <person name="Thoen E."/>
            <person name="Andreopoulos B."/>
            <person name="Lu D."/>
            <person name="Skrede I."/>
            <person name="Drula E."/>
            <person name="Henrissat B."/>
            <person name="Morin E."/>
            <person name="Kohler A."/>
            <person name="Barry K."/>
            <person name="LaButti K."/>
            <person name="Morin E."/>
            <person name="Salamov A."/>
            <person name="Lipzen A."/>
            <person name="Mereny Z."/>
            <person name="Hegedus B."/>
            <person name="Baldrian P."/>
            <person name="Stursova M."/>
            <person name="Weitz H."/>
            <person name="Taylor A."/>
            <person name="Grigoriev I.V."/>
            <person name="Nagy L.G."/>
            <person name="Martin F."/>
            <person name="Kauserud H."/>
        </authorList>
    </citation>
    <scope>NUCLEOTIDE SEQUENCE</scope>
    <source>
        <strain evidence="9">CBHHK002</strain>
    </source>
</reference>
<dbReference type="GO" id="GO:0005506">
    <property type="term" value="F:iron ion binding"/>
    <property type="evidence" value="ECO:0007669"/>
    <property type="project" value="InterPro"/>
</dbReference>
<dbReference type="GO" id="GO:0016705">
    <property type="term" value="F:oxidoreductase activity, acting on paired donors, with incorporation or reduction of molecular oxygen"/>
    <property type="evidence" value="ECO:0007669"/>
    <property type="project" value="InterPro"/>
</dbReference>
<evidence type="ECO:0000256" key="5">
    <source>
        <dbReference type="ARBA" id="ARBA00023002"/>
    </source>
</evidence>
<dbReference type="EMBL" id="JARIHO010000004">
    <property type="protein sequence ID" value="KAJ7362894.1"/>
    <property type="molecule type" value="Genomic_DNA"/>
</dbReference>
<dbReference type="InterPro" id="IPR001128">
    <property type="entry name" value="Cyt_P450"/>
</dbReference>
<evidence type="ECO:0000256" key="6">
    <source>
        <dbReference type="ARBA" id="ARBA00023004"/>
    </source>
</evidence>
<keyword evidence="6 8" id="KW-0408">Iron</keyword>
<dbReference type="GO" id="GO:0004497">
    <property type="term" value="F:monooxygenase activity"/>
    <property type="evidence" value="ECO:0007669"/>
    <property type="project" value="UniProtKB-KW"/>
</dbReference>
<evidence type="ECO:0000256" key="1">
    <source>
        <dbReference type="ARBA" id="ARBA00001971"/>
    </source>
</evidence>
<keyword evidence="5 8" id="KW-0560">Oxidoreductase</keyword>
<dbReference type="AlphaFoldDB" id="A0AAD7F3G9"/>
<keyword evidence="4 8" id="KW-0479">Metal-binding</keyword>
<dbReference type="Proteomes" id="UP001218218">
    <property type="component" value="Unassembled WGS sequence"/>
</dbReference>
<keyword evidence="7 8" id="KW-0503">Monooxygenase</keyword>
<dbReference type="InterPro" id="IPR047146">
    <property type="entry name" value="Cyt_P450_E_CYP52_fungi"/>
</dbReference>
<dbReference type="InterPro" id="IPR017972">
    <property type="entry name" value="Cyt_P450_CS"/>
</dbReference>
<evidence type="ECO:0000256" key="7">
    <source>
        <dbReference type="ARBA" id="ARBA00023033"/>
    </source>
</evidence>
<keyword evidence="10" id="KW-1185">Reference proteome</keyword>
<protein>
    <submittedName>
        <fullName evidence="9">Cytochrome P450 monooxygenase pc-1</fullName>
    </submittedName>
</protein>
<sequence length="193" mass="22025">MYPHVTARLREEILAQVGPTDAPTYEDIKPMKYLRAVINGNRETIKATTWHSPNPGEKPIYIPAGVKFDISYFLLPCAEKHASLQSSLLTNEFDPERFINERAQRYLVANPFQFLPFNAGPRICLGQQISFVIIRLLQNFSTLSLVPDVAPPYGRVPADWRGKPGKKGIEQFRPRSHLTLYTWGGLWVKMKEV</sequence>
<proteinExistence type="inferred from homology"/>
<dbReference type="PANTHER" id="PTHR24287">
    <property type="entry name" value="P450, PUTATIVE (EUROFUNG)-RELATED"/>
    <property type="match status" value="1"/>
</dbReference>
<dbReference type="Pfam" id="PF00067">
    <property type="entry name" value="p450"/>
    <property type="match status" value="2"/>
</dbReference>
<comment type="similarity">
    <text evidence="2 8">Belongs to the cytochrome P450 family.</text>
</comment>
<dbReference type="PANTHER" id="PTHR24287:SF1">
    <property type="entry name" value="P450, PUTATIVE (EUROFUNG)-RELATED"/>
    <property type="match status" value="1"/>
</dbReference>
<comment type="caution">
    <text evidence="9">The sequence shown here is derived from an EMBL/GenBank/DDBJ whole genome shotgun (WGS) entry which is preliminary data.</text>
</comment>
<dbReference type="PRINTS" id="PR00385">
    <property type="entry name" value="P450"/>
</dbReference>
<gene>
    <name evidence="9" type="ORF">DFH08DRAFT_910838</name>
</gene>
<organism evidence="9 10">
    <name type="scientific">Mycena albidolilacea</name>
    <dbReference type="NCBI Taxonomy" id="1033008"/>
    <lineage>
        <taxon>Eukaryota</taxon>
        <taxon>Fungi</taxon>
        <taxon>Dikarya</taxon>
        <taxon>Basidiomycota</taxon>
        <taxon>Agaricomycotina</taxon>
        <taxon>Agaricomycetes</taxon>
        <taxon>Agaricomycetidae</taxon>
        <taxon>Agaricales</taxon>
        <taxon>Marasmiineae</taxon>
        <taxon>Mycenaceae</taxon>
        <taxon>Mycena</taxon>
    </lineage>
</organism>
<keyword evidence="3 8" id="KW-0349">Heme</keyword>